<dbReference type="EMBL" id="JAMWMR010000006">
    <property type="protein sequence ID" value="MCN9241183.1"/>
    <property type="molecule type" value="Genomic_DNA"/>
</dbReference>
<reference evidence="1 2" key="1">
    <citation type="submission" date="2022-05" db="EMBL/GenBank/DDBJ databases">
        <title>Streptomyces sp. nov. RY43-2 isolated from soil of a peat swamp forest.</title>
        <authorList>
            <person name="Kanchanasin P."/>
            <person name="Tanasupawat S."/>
            <person name="Phongsopitanun W."/>
        </authorList>
    </citation>
    <scope>NUCLEOTIDE SEQUENCE [LARGE SCALE GENOMIC DNA]</scope>
    <source>
        <strain evidence="1 2">RY43-2</strain>
    </source>
</reference>
<proteinExistence type="predicted"/>
<dbReference type="Pfam" id="PF03747">
    <property type="entry name" value="ADP_ribosyl_GH"/>
    <property type="match status" value="1"/>
</dbReference>
<dbReference type="Gene3D" id="1.10.4080.10">
    <property type="entry name" value="ADP-ribosylation/Crystallin J1"/>
    <property type="match status" value="1"/>
</dbReference>
<dbReference type="InterPro" id="IPR005502">
    <property type="entry name" value="Ribosyl_crysJ1"/>
</dbReference>
<comment type="caution">
    <text evidence="1">The sequence shown here is derived from an EMBL/GenBank/DDBJ whole genome shotgun (WGS) entry which is preliminary data.</text>
</comment>
<dbReference type="PANTHER" id="PTHR16222">
    <property type="entry name" value="ADP-RIBOSYLGLYCOHYDROLASE"/>
    <property type="match status" value="1"/>
</dbReference>
<evidence type="ECO:0000313" key="1">
    <source>
        <dbReference type="EMBL" id="MCN9241183.1"/>
    </source>
</evidence>
<dbReference type="RefSeq" id="WP_252424268.1">
    <property type="nucleotide sequence ID" value="NZ_JAMWMR010000006.1"/>
</dbReference>
<dbReference type="SUPFAM" id="SSF101478">
    <property type="entry name" value="ADP-ribosylglycohydrolase"/>
    <property type="match status" value="1"/>
</dbReference>
<dbReference type="PANTHER" id="PTHR16222:SF12">
    <property type="entry name" value="ADP-RIBOSYLGLYCOHYDROLASE-RELATED"/>
    <property type="match status" value="1"/>
</dbReference>
<gene>
    <name evidence="1" type="ORF">NGF19_10330</name>
</gene>
<evidence type="ECO:0000313" key="2">
    <source>
        <dbReference type="Proteomes" id="UP001523219"/>
    </source>
</evidence>
<dbReference type="Proteomes" id="UP001523219">
    <property type="component" value="Unassembled WGS sequence"/>
</dbReference>
<name>A0ABT0ZBM7_9ACTN</name>
<protein>
    <submittedName>
        <fullName evidence="1">ADP-ribosylglycohydrolase family protein</fullName>
    </submittedName>
</protein>
<organism evidence="1 2">
    <name type="scientific">Streptomyces macrolidinus</name>
    <dbReference type="NCBI Taxonomy" id="2952607"/>
    <lineage>
        <taxon>Bacteria</taxon>
        <taxon>Bacillati</taxon>
        <taxon>Actinomycetota</taxon>
        <taxon>Actinomycetes</taxon>
        <taxon>Kitasatosporales</taxon>
        <taxon>Streptomycetaceae</taxon>
        <taxon>Streptomyces</taxon>
    </lineage>
</organism>
<keyword evidence="2" id="KW-1185">Reference proteome</keyword>
<dbReference type="InterPro" id="IPR050792">
    <property type="entry name" value="ADP-ribosylglycohydrolase"/>
</dbReference>
<accession>A0ABT0ZBM7</accession>
<dbReference type="InterPro" id="IPR036705">
    <property type="entry name" value="Ribosyl_crysJ1_sf"/>
</dbReference>
<sequence>MTDQPPTSASVPLFDHRSAARDSLLGLAVGDAFGAQFFVPENRSALDERRLPPGPWPWTDDTEMACSVFDGLRLRGRVDQWELAHSFARRHDFDRGYGPAMNRLLRQIREGGSWRDLAAGLFDGQGSFGNGSAMRVAPLGAWVAVDLEEVAWQAARSAEVTHTHPEAVAGAVAVAVAAACAVRSRGRRITPQELLQPAVELTPAGKVRDGVAEALDLAGQPHVELAAHRLGNGRHVSAVDTVPFTLWCVARHLDDFEAALWATASAGGDVDTTCAIVGGILASRLGVPGIPKTWYDTVEPLPGWLEVDRLGDDASRADFPRTVPIKRPKPIRAPDLVWTPGEWQRICHGVQAQAMEEKGP</sequence>